<dbReference type="SUPFAM" id="SSF81383">
    <property type="entry name" value="F-box domain"/>
    <property type="match status" value="1"/>
</dbReference>
<gene>
    <name evidence="3" type="ORF">R3P38DRAFT_3026760</name>
</gene>
<dbReference type="GO" id="GO:0031146">
    <property type="term" value="P:SCF-dependent proteasomal ubiquitin-dependent protein catabolic process"/>
    <property type="evidence" value="ECO:0007669"/>
    <property type="project" value="TreeGrafter"/>
</dbReference>
<proteinExistence type="predicted"/>
<keyword evidence="1" id="KW-0175">Coiled coil</keyword>
<keyword evidence="4" id="KW-1185">Reference proteome</keyword>
<dbReference type="AlphaFoldDB" id="A0AAW0AGF1"/>
<feature type="domain" description="F-box" evidence="2">
    <location>
        <begin position="65"/>
        <end position="118"/>
    </location>
</feature>
<protein>
    <recommendedName>
        <fullName evidence="2">F-box domain-containing protein</fullName>
    </recommendedName>
</protein>
<evidence type="ECO:0000313" key="3">
    <source>
        <dbReference type="EMBL" id="KAK7007949.1"/>
    </source>
</evidence>
<reference evidence="3 4" key="1">
    <citation type="journal article" date="2024" name="J Genomics">
        <title>Draft genome sequencing and assembly of Favolaschia claudopus CIRM-BRFM 2984 isolated from oak limbs.</title>
        <authorList>
            <person name="Navarro D."/>
            <person name="Drula E."/>
            <person name="Chaduli D."/>
            <person name="Cazenave R."/>
            <person name="Ahrendt S."/>
            <person name="Wang J."/>
            <person name="Lipzen A."/>
            <person name="Daum C."/>
            <person name="Barry K."/>
            <person name="Grigoriev I.V."/>
            <person name="Favel A."/>
            <person name="Rosso M.N."/>
            <person name="Martin F."/>
        </authorList>
    </citation>
    <scope>NUCLEOTIDE SEQUENCE [LARGE SCALE GENOMIC DNA]</scope>
    <source>
        <strain evidence="3 4">CIRM-BRFM 2984</strain>
    </source>
</reference>
<dbReference type="GO" id="GO:0019005">
    <property type="term" value="C:SCF ubiquitin ligase complex"/>
    <property type="evidence" value="ECO:0007669"/>
    <property type="project" value="TreeGrafter"/>
</dbReference>
<dbReference type="Proteomes" id="UP001362999">
    <property type="component" value="Unassembled WGS sequence"/>
</dbReference>
<evidence type="ECO:0000259" key="2">
    <source>
        <dbReference type="Pfam" id="PF12937"/>
    </source>
</evidence>
<dbReference type="InterPro" id="IPR032675">
    <property type="entry name" value="LRR_dom_sf"/>
</dbReference>
<evidence type="ECO:0000256" key="1">
    <source>
        <dbReference type="SAM" id="Coils"/>
    </source>
</evidence>
<dbReference type="InterPro" id="IPR036047">
    <property type="entry name" value="F-box-like_dom_sf"/>
</dbReference>
<dbReference type="EMBL" id="JAWWNJ010000069">
    <property type="protein sequence ID" value="KAK7007949.1"/>
    <property type="molecule type" value="Genomic_DNA"/>
</dbReference>
<feature type="coiled-coil region" evidence="1">
    <location>
        <begin position="19"/>
        <end position="46"/>
    </location>
</feature>
<dbReference type="Pfam" id="PF12937">
    <property type="entry name" value="F-box-like"/>
    <property type="match status" value="1"/>
</dbReference>
<accession>A0AAW0AGF1</accession>
<sequence>MNSTISTAFGPLYGSNSFEKQVKALIAASEERIARIESQIRDLECMRDREYGVLATLRLNIVPIRKLPDELLTDIFRRAVGNPWRYYLADRVRSALRVSQVCKHWRKLTHRTPALWTTQLPIIFKQNKPHSAEYIAMTEVYQERSAPLPISFHLNTGYNNEISPALADVLACAAPRWCNLSLTGNPSMLYAIAKLRPDAFKYLERVSLRVAKAPPLLNSVGSAFVCASRLREVTLKLDIAIEPFPMPWAQLTRLTLGGSKLQHTLDVLVQCTHLEQVRIETLADDGAAHPVDGIATLPHLRQLHITLSGTHVEPCFRRLALPKLEALNISHNGMTDDSRTWGQTGSATFSSFLRRSPNLEQLHDLLVHCPALVDLTLESCQFCINDRFLGALEYSQDDVVHLVPRLRSLSLSWIGGNFDEDNLLSTIRSRWWTPAALQALPAPPPVAVWGYVHVFRGEHVEGRFSVEFQNEVDALQSEGLDIDVE</sequence>
<dbReference type="Gene3D" id="1.20.1280.50">
    <property type="match status" value="1"/>
</dbReference>
<name>A0AAW0AGF1_9AGAR</name>
<dbReference type="PANTHER" id="PTHR13318">
    <property type="entry name" value="PARTNER OF PAIRED, ISOFORM B-RELATED"/>
    <property type="match status" value="1"/>
</dbReference>
<dbReference type="PANTHER" id="PTHR13318:SF190">
    <property type="entry name" value="PARTNER OF PAIRED, ISOFORM B"/>
    <property type="match status" value="1"/>
</dbReference>
<organism evidence="3 4">
    <name type="scientific">Favolaschia claudopus</name>
    <dbReference type="NCBI Taxonomy" id="2862362"/>
    <lineage>
        <taxon>Eukaryota</taxon>
        <taxon>Fungi</taxon>
        <taxon>Dikarya</taxon>
        <taxon>Basidiomycota</taxon>
        <taxon>Agaricomycotina</taxon>
        <taxon>Agaricomycetes</taxon>
        <taxon>Agaricomycetidae</taxon>
        <taxon>Agaricales</taxon>
        <taxon>Marasmiineae</taxon>
        <taxon>Mycenaceae</taxon>
        <taxon>Favolaschia</taxon>
    </lineage>
</organism>
<dbReference type="Gene3D" id="3.80.10.10">
    <property type="entry name" value="Ribonuclease Inhibitor"/>
    <property type="match status" value="1"/>
</dbReference>
<dbReference type="InterPro" id="IPR001810">
    <property type="entry name" value="F-box_dom"/>
</dbReference>
<comment type="caution">
    <text evidence="3">The sequence shown here is derived from an EMBL/GenBank/DDBJ whole genome shotgun (WGS) entry which is preliminary data.</text>
</comment>
<evidence type="ECO:0000313" key="4">
    <source>
        <dbReference type="Proteomes" id="UP001362999"/>
    </source>
</evidence>
<dbReference type="SUPFAM" id="SSF52047">
    <property type="entry name" value="RNI-like"/>
    <property type="match status" value="1"/>
</dbReference>